<protein>
    <submittedName>
        <fullName evidence="8">Gag-pol polyprotein</fullName>
    </submittedName>
</protein>
<dbReference type="HOGENOM" id="CLU_1547932_0_0_1"/>
<keyword evidence="9" id="KW-1185">Reference proteome</keyword>
<keyword evidence="3" id="KW-0540">Nuclease</keyword>
<evidence type="ECO:0000256" key="4">
    <source>
        <dbReference type="ARBA" id="ARBA00022759"/>
    </source>
</evidence>
<gene>
    <name evidence="8" type="ORF">MBM_05635</name>
</gene>
<dbReference type="GO" id="GO:0004519">
    <property type="term" value="F:endonuclease activity"/>
    <property type="evidence" value="ECO:0007669"/>
    <property type="project" value="UniProtKB-KW"/>
</dbReference>
<organism evidence="8 9">
    <name type="scientific">Marssonina brunnea f. sp. multigermtubi (strain MB_m1)</name>
    <name type="common">Marssonina leaf spot fungus</name>
    <dbReference type="NCBI Taxonomy" id="1072389"/>
    <lineage>
        <taxon>Eukaryota</taxon>
        <taxon>Fungi</taxon>
        <taxon>Dikarya</taxon>
        <taxon>Ascomycota</taxon>
        <taxon>Pezizomycotina</taxon>
        <taxon>Leotiomycetes</taxon>
        <taxon>Helotiales</taxon>
        <taxon>Drepanopezizaceae</taxon>
        <taxon>Drepanopeziza</taxon>
    </lineage>
</organism>
<dbReference type="KEGG" id="mbe:MBM_05635"/>
<dbReference type="AlphaFoldDB" id="K1WTE7"/>
<evidence type="ECO:0000259" key="7">
    <source>
        <dbReference type="Pfam" id="PF17917"/>
    </source>
</evidence>
<proteinExistence type="predicted"/>
<keyword evidence="5" id="KW-0378">Hydrolase</keyword>
<evidence type="ECO:0000256" key="5">
    <source>
        <dbReference type="ARBA" id="ARBA00022801"/>
    </source>
</evidence>
<dbReference type="Pfam" id="PF17917">
    <property type="entry name" value="RT_RNaseH"/>
    <property type="match status" value="1"/>
</dbReference>
<evidence type="ECO:0000256" key="2">
    <source>
        <dbReference type="ARBA" id="ARBA00022695"/>
    </source>
</evidence>
<dbReference type="GO" id="GO:0016787">
    <property type="term" value="F:hydrolase activity"/>
    <property type="evidence" value="ECO:0007669"/>
    <property type="project" value="UniProtKB-KW"/>
</dbReference>
<feature type="domain" description="Reverse transcriptase RNase H-like" evidence="7">
    <location>
        <begin position="92"/>
        <end position="155"/>
    </location>
</feature>
<evidence type="ECO:0000256" key="1">
    <source>
        <dbReference type="ARBA" id="ARBA00022679"/>
    </source>
</evidence>
<evidence type="ECO:0000313" key="8">
    <source>
        <dbReference type="EMBL" id="EKD16341.1"/>
    </source>
</evidence>
<dbReference type="GO" id="GO:0003964">
    <property type="term" value="F:RNA-directed DNA polymerase activity"/>
    <property type="evidence" value="ECO:0007669"/>
    <property type="project" value="UniProtKB-KW"/>
</dbReference>
<dbReference type="Proteomes" id="UP000006753">
    <property type="component" value="Unassembled WGS sequence"/>
</dbReference>
<dbReference type="InParanoid" id="K1WTE7"/>
<accession>K1WTE7</accession>
<keyword evidence="2" id="KW-0548">Nucleotidyltransferase</keyword>
<keyword evidence="6" id="KW-0695">RNA-directed DNA polymerase</keyword>
<evidence type="ECO:0000256" key="6">
    <source>
        <dbReference type="ARBA" id="ARBA00022918"/>
    </source>
</evidence>
<dbReference type="InterPro" id="IPR041373">
    <property type="entry name" value="RT_RNaseH"/>
</dbReference>
<keyword evidence="4" id="KW-0255">Endonuclease</keyword>
<sequence length="173" mass="20204">MPFESRRSDNLRFYLSWPSSERNHAALKDQDGALRSLAKENVYDTESFAKDGHLYTKRTIKAKSLRIMLKLLSEQMVHYNEKKEKKIQADHCLLQQKDSDKKRYLIKFENGLWNLAESKYDATKRKCRGALKAMKKMKSELYEVHFILETDAKVLIDQLNGLASDLLKAFVTN</sequence>
<evidence type="ECO:0000313" key="9">
    <source>
        <dbReference type="Proteomes" id="UP000006753"/>
    </source>
</evidence>
<dbReference type="EMBL" id="JH921439">
    <property type="protein sequence ID" value="EKD16341.1"/>
    <property type="molecule type" value="Genomic_DNA"/>
</dbReference>
<keyword evidence="1" id="KW-0808">Transferase</keyword>
<evidence type="ECO:0000256" key="3">
    <source>
        <dbReference type="ARBA" id="ARBA00022722"/>
    </source>
</evidence>
<name>K1WTE7_MARBU</name>
<reference evidence="8 9" key="1">
    <citation type="journal article" date="2012" name="BMC Genomics">
        <title>Sequencing the genome of Marssonina brunnea reveals fungus-poplar co-evolution.</title>
        <authorList>
            <person name="Zhu S."/>
            <person name="Cao Y.-Z."/>
            <person name="Jiang C."/>
            <person name="Tan B.-Y."/>
            <person name="Wang Z."/>
            <person name="Feng S."/>
            <person name="Zhang L."/>
            <person name="Su X.-H."/>
            <person name="Brejova B."/>
            <person name="Vinar T."/>
            <person name="Xu M."/>
            <person name="Wang M.-X."/>
            <person name="Zhang S.-G."/>
            <person name="Huang M.-R."/>
            <person name="Wu R."/>
            <person name="Zhou Y."/>
        </authorList>
    </citation>
    <scope>NUCLEOTIDE SEQUENCE [LARGE SCALE GENOMIC DNA]</scope>
    <source>
        <strain evidence="8 9">MB_m1</strain>
    </source>
</reference>
<dbReference type="OrthoDB" id="5425374at2759"/>